<sequence length="101" mass="10744">MMTWNACAGTNPACRLYRAGSQELVGSVGQHAVSQPIKPDVVFLQEFCTGADRALELGLEQRTGRKWSVRSWGLVSGDGAPYACHPTGSAVRGAPRASPSR</sequence>
<dbReference type="RefSeq" id="WP_184938139.1">
    <property type="nucleotide sequence ID" value="NZ_BAAAWZ010000001.1"/>
</dbReference>
<dbReference type="EMBL" id="JACHJJ010000001">
    <property type="protein sequence ID" value="MBB5961379.1"/>
    <property type="molecule type" value="Genomic_DNA"/>
</dbReference>
<protein>
    <recommendedName>
        <fullName evidence="3">Endonuclease/exonuclease/phosphatase domain-containing protein</fullName>
    </recommendedName>
</protein>
<organism evidence="1 2">
    <name type="scientific">Planomonospora venezuelensis</name>
    <dbReference type="NCBI Taxonomy" id="1999"/>
    <lineage>
        <taxon>Bacteria</taxon>
        <taxon>Bacillati</taxon>
        <taxon>Actinomycetota</taxon>
        <taxon>Actinomycetes</taxon>
        <taxon>Streptosporangiales</taxon>
        <taxon>Streptosporangiaceae</taxon>
        <taxon>Planomonospora</taxon>
    </lineage>
</organism>
<evidence type="ECO:0008006" key="3">
    <source>
        <dbReference type="Google" id="ProtNLM"/>
    </source>
</evidence>
<proteinExistence type="predicted"/>
<dbReference type="Proteomes" id="UP000562352">
    <property type="component" value="Unassembled WGS sequence"/>
</dbReference>
<accession>A0A841CVP0</accession>
<keyword evidence="2" id="KW-1185">Reference proteome</keyword>
<name>A0A841CVP0_PLAVE</name>
<evidence type="ECO:0000313" key="2">
    <source>
        <dbReference type="Proteomes" id="UP000562352"/>
    </source>
</evidence>
<dbReference type="AlphaFoldDB" id="A0A841CVP0"/>
<gene>
    <name evidence="1" type="ORF">FHS22_000617</name>
</gene>
<comment type="caution">
    <text evidence="1">The sequence shown here is derived from an EMBL/GenBank/DDBJ whole genome shotgun (WGS) entry which is preliminary data.</text>
</comment>
<reference evidence="1 2" key="1">
    <citation type="submission" date="2020-08" db="EMBL/GenBank/DDBJ databases">
        <title>Genomic Encyclopedia of Type Strains, Phase III (KMG-III): the genomes of soil and plant-associated and newly described type strains.</title>
        <authorList>
            <person name="Whitman W."/>
        </authorList>
    </citation>
    <scope>NUCLEOTIDE SEQUENCE [LARGE SCALE GENOMIC DNA]</scope>
    <source>
        <strain evidence="1 2">CECT 3303</strain>
    </source>
</reference>
<evidence type="ECO:0000313" key="1">
    <source>
        <dbReference type="EMBL" id="MBB5961379.1"/>
    </source>
</evidence>